<name>A0ACC0FBK9_9ERIC</name>
<evidence type="ECO:0000313" key="2">
    <source>
        <dbReference type="Proteomes" id="UP001060215"/>
    </source>
</evidence>
<gene>
    <name evidence="1" type="ORF">LOK49_LG14G01070</name>
</gene>
<dbReference type="Proteomes" id="UP001060215">
    <property type="component" value="Chromosome 15"/>
</dbReference>
<keyword evidence="2" id="KW-1185">Reference proteome</keyword>
<dbReference type="EMBL" id="CM045772">
    <property type="protein sequence ID" value="KAI7986173.1"/>
    <property type="molecule type" value="Genomic_DNA"/>
</dbReference>
<proteinExistence type="predicted"/>
<organism evidence="1 2">
    <name type="scientific">Camellia lanceoleosa</name>
    <dbReference type="NCBI Taxonomy" id="1840588"/>
    <lineage>
        <taxon>Eukaryota</taxon>
        <taxon>Viridiplantae</taxon>
        <taxon>Streptophyta</taxon>
        <taxon>Embryophyta</taxon>
        <taxon>Tracheophyta</taxon>
        <taxon>Spermatophyta</taxon>
        <taxon>Magnoliopsida</taxon>
        <taxon>eudicotyledons</taxon>
        <taxon>Gunneridae</taxon>
        <taxon>Pentapetalae</taxon>
        <taxon>asterids</taxon>
        <taxon>Ericales</taxon>
        <taxon>Theaceae</taxon>
        <taxon>Camellia</taxon>
    </lineage>
</organism>
<accession>A0ACC0FBK9</accession>
<comment type="caution">
    <text evidence="1">The sequence shown here is derived from an EMBL/GenBank/DDBJ whole genome shotgun (WGS) entry which is preliminary data.</text>
</comment>
<reference evidence="1 2" key="1">
    <citation type="journal article" date="2022" name="Plant J.">
        <title>Chromosome-level genome of Camellia lanceoleosa provides a valuable resource for understanding genome evolution and self-incompatibility.</title>
        <authorList>
            <person name="Gong W."/>
            <person name="Xiao S."/>
            <person name="Wang L."/>
            <person name="Liao Z."/>
            <person name="Chang Y."/>
            <person name="Mo W."/>
            <person name="Hu G."/>
            <person name="Li W."/>
            <person name="Zhao G."/>
            <person name="Zhu H."/>
            <person name="Hu X."/>
            <person name="Ji K."/>
            <person name="Xiang X."/>
            <person name="Song Q."/>
            <person name="Yuan D."/>
            <person name="Jin S."/>
            <person name="Zhang L."/>
        </authorList>
    </citation>
    <scope>NUCLEOTIDE SEQUENCE [LARGE SCALE GENOMIC DNA]</scope>
    <source>
        <strain evidence="1">SQ_2022a</strain>
    </source>
</reference>
<protein>
    <submittedName>
        <fullName evidence="1">F-box protein</fullName>
    </submittedName>
</protein>
<evidence type="ECO:0000313" key="1">
    <source>
        <dbReference type="EMBL" id="KAI7986173.1"/>
    </source>
</evidence>
<sequence>MGPCNGIFCLLIYADSIALWNPANREFRALPRQTYPETIPPRMELENNAFGFGMDPFTDDYKVVSIRMYWDSILDDQYNFTPPTCYLKHILLYICCGKILGEISRIFFLNVLCFLLLSSTLTWMEFTTGAISLGFCKNGEILIQVVDGNLVLADPITLEMKELGTVAFQAFIYHESLVSVQRRDEELDHSSTTLPLKLDVLRDMRWDNQTDYDFTDSSSDDT</sequence>